<evidence type="ECO:0000259" key="1">
    <source>
        <dbReference type="Pfam" id="PF01738"/>
    </source>
</evidence>
<keyword evidence="2" id="KW-0378">Hydrolase</keyword>
<reference evidence="2 3" key="1">
    <citation type="submission" date="2018-08" db="EMBL/GenBank/DDBJ databases">
        <title>Recombination of ecologically and evolutionarily significant loci maintains genetic cohesion in the Pseudomonas syringae species complex.</title>
        <authorList>
            <person name="Dillon M."/>
            <person name="Thakur S."/>
            <person name="Almeida R.N.D."/>
            <person name="Weir B.S."/>
            <person name="Guttman D.S."/>
        </authorList>
    </citation>
    <scope>NUCLEOTIDE SEQUENCE [LARGE SCALE GENOMIC DNA]</scope>
    <source>
        <strain evidence="2 3">ICMP 4316</strain>
    </source>
</reference>
<dbReference type="PANTHER" id="PTHR46623">
    <property type="entry name" value="CARBOXYMETHYLENEBUTENOLIDASE-RELATED"/>
    <property type="match status" value="1"/>
</dbReference>
<comment type="caution">
    <text evidence="2">The sequence shown here is derived from an EMBL/GenBank/DDBJ whole genome shotgun (WGS) entry which is preliminary data.</text>
</comment>
<dbReference type="Gene3D" id="3.40.50.1820">
    <property type="entry name" value="alpha/beta hydrolase"/>
    <property type="match status" value="1"/>
</dbReference>
<accession>A0A3M3WQ86</accession>
<dbReference type="InterPro" id="IPR051049">
    <property type="entry name" value="Dienelactone_hydrolase-like"/>
</dbReference>
<dbReference type="AlphaFoldDB" id="A0A3M3WQ86"/>
<dbReference type="EMBL" id="RBPV01000197">
    <property type="protein sequence ID" value="RMO59930.1"/>
    <property type="molecule type" value="Genomic_DNA"/>
</dbReference>
<evidence type="ECO:0000313" key="2">
    <source>
        <dbReference type="EMBL" id="RMO59930.1"/>
    </source>
</evidence>
<proteinExistence type="predicted"/>
<organism evidence="2 3">
    <name type="scientific">Pseudomonas amygdali pv. eriobotryae</name>
    <dbReference type="NCBI Taxonomy" id="129137"/>
    <lineage>
        <taxon>Bacteria</taxon>
        <taxon>Pseudomonadati</taxon>
        <taxon>Pseudomonadota</taxon>
        <taxon>Gammaproteobacteria</taxon>
        <taxon>Pseudomonadales</taxon>
        <taxon>Pseudomonadaceae</taxon>
        <taxon>Pseudomonas</taxon>
        <taxon>Pseudomonas amygdali</taxon>
    </lineage>
</organism>
<feature type="domain" description="Dienelactone hydrolase" evidence="1">
    <location>
        <begin position="16"/>
        <end position="110"/>
    </location>
</feature>
<dbReference type="SUPFAM" id="SSF53474">
    <property type="entry name" value="alpha/beta-Hydrolases"/>
    <property type="match status" value="1"/>
</dbReference>
<name>A0A3M3WQ86_PSEA0</name>
<dbReference type="Proteomes" id="UP000275613">
    <property type="component" value="Unassembled WGS sequence"/>
</dbReference>
<evidence type="ECO:0000313" key="3">
    <source>
        <dbReference type="Proteomes" id="UP000275613"/>
    </source>
</evidence>
<dbReference type="InterPro" id="IPR029058">
    <property type="entry name" value="AB_hydrolase_fold"/>
</dbReference>
<dbReference type="GO" id="GO:0016787">
    <property type="term" value="F:hydrolase activity"/>
    <property type="evidence" value="ECO:0007669"/>
    <property type="project" value="UniProtKB-KW"/>
</dbReference>
<gene>
    <name evidence="2" type="ORF">ALQ39_01207</name>
</gene>
<dbReference type="PANTHER" id="PTHR46623:SF6">
    <property type="entry name" value="ALPHA_BETA-HYDROLASES SUPERFAMILY PROTEIN"/>
    <property type="match status" value="1"/>
</dbReference>
<sequence length="111" mass="12336">MNGRYVSVNAHDGRQFQAYLATAIGGSGPGVVLCQEIFGVNQAMRDVADFLAEEGYSVLVPDLYWRQKPGVELGYSEEDFQQAFGFYQAFDERAGVDDIRASLHALRQLPE</sequence>
<protein>
    <submittedName>
        <fullName evidence="2">Putative dienelactone hydrolase</fullName>
    </submittedName>
</protein>
<dbReference type="InterPro" id="IPR002925">
    <property type="entry name" value="Dienelactn_hydro"/>
</dbReference>
<dbReference type="Pfam" id="PF01738">
    <property type="entry name" value="DLH"/>
    <property type="match status" value="1"/>
</dbReference>